<evidence type="ECO:0000256" key="1">
    <source>
        <dbReference type="SAM" id="Phobius"/>
    </source>
</evidence>
<accession>M3IFM4</accession>
<dbReference type="AlphaFoldDB" id="M3IFM4"/>
<gene>
    <name evidence="2" type="ORF">LEP1GSC150_4948</name>
</gene>
<dbReference type="Proteomes" id="UP000011778">
    <property type="component" value="Unassembled WGS sequence"/>
</dbReference>
<feature type="transmembrane region" description="Helical" evidence="1">
    <location>
        <begin position="7"/>
        <end position="25"/>
    </location>
</feature>
<organism evidence="2 3">
    <name type="scientific">Leptospira interrogans serovar Copenhageni str. LT2050</name>
    <dbReference type="NCBI Taxonomy" id="1001598"/>
    <lineage>
        <taxon>Bacteria</taxon>
        <taxon>Pseudomonadati</taxon>
        <taxon>Spirochaetota</taxon>
        <taxon>Spirochaetia</taxon>
        <taxon>Leptospirales</taxon>
        <taxon>Leptospiraceae</taxon>
        <taxon>Leptospira</taxon>
    </lineage>
</organism>
<keyword evidence="1" id="KW-0472">Membrane</keyword>
<feature type="transmembrane region" description="Helical" evidence="1">
    <location>
        <begin position="49"/>
        <end position="69"/>
    </location>
</feature>
<sequence>MKFKKEYIFIIFILAVFLILFLVFWPENSKKRVVSIAEENKVVLKTNIILKWILTIRMLLILLMKIQIWKFRRKNFGRKHSVLKKLPKKKNRFAKNGRTL</sequence>
<proteinExistence type="predicted"/>
<evidence type="ECO:0000313" key="3">
    <source>
        <dbReference type="Proteomes" id="UP000011778"/>
    </source>
</evidence>
<keyword evidence="1" id="KW-1133">Transmembrane helix</keyword>
<comment type="caution">
    <text evidence="2">The sequence shown here is derived from an EMBL/GenBank/DDBJ whole genome shotgun (WGS) entry which is preliminary data.</text>
</comment>
<dbReference type="EMBL" id="AFMD02000449">
    <property type="protein sequence ID" value="EMG20083.1"/>
    <property type="molecule type" value="Genomic_DNA"/>
</dbReference>
<protein>
    <submittedName>
        <fullName evidence="2">Uncharacterized protein</fullName>
    </submittedName>
</protein>
<name>M3IFM4_LEPIT</name>
<keyword evidence="1" id="KW-0812">Transmembrane</keyword>
<reference evidence="2 3" key="1">
    <citation type="submission" date="2013-02" db="EMBL/GenBank/DDBJ databases">
        <authorList>
            <person name="Harkins D.M."/>
            <person name="Durkin A.S."/>
            <person name="Brinkac L.M."/>
            <person name="Haft D.H."/>
            <person name="Selengut J.D."/>
            <person name="Sanka R."/>
            <person name="DePew J."/>
            <person name="Purushe J."/>
            <person name="Tulsiani S.M."/>
            <person name="Graham G.C."/>
            <person name="Burns M.-A."/>
            <person name="Dohnt M.F."/>
            <person name="Smythe L.D."/>
            <person name="McKay D.B."/>
            <person name="Craig S.B."/>
            <person name="Vinetz J.M."/>
            <person name="Sutton G.G."/>
            <person name="Nierman W.C."/>
            <person name="Fouts D.E."/>
        </authorList>
    </citation>
    <scope>NUCLEOTIDE SEQUENCE [LARGE SCALE GENOMIC DNA]</scope>
    <source>
        <strain evidence="2 3">LT2050</strain>
    </source>
</reference>
<evidence type="ECO:0000313" key="2">
    <source>
        <dbReference type="EMBL" id="EMG20083.1"/>
    </source>
</evidence>